<dbReference type="Pfam" id="PF08849">
    <property type="entry name" value="BrxA"/>
    <property type="match status" value="1"/>
</dbReference>
<dbReference type="InterPro" id="IPR014948">
    <property type="entry name" value="BrxA"/>
</dbReference>
<dbReference type="Gene3D" id="1.10.3540.10">
    <property type="entry name" value="uncharacterized protein from magnetospirillum magneticum domain"/>
    <property type="match status" value="1"/>
</dbReference>
<dbReference type="RefSeq" id="WP_095606908.1">
    <property type="nucleotide sequence ID" value="NZ_NSKE01000007.1"/>
</dbReference>
<organism evidence="1 2">
    <name type="scientific">Fodinibius salipaludis</name>
    <dbReference type="NCBI Taxonomy" id="2032627"/>
    <lineage>
        <taxon>Bacteria</taxon>
        <taxon>Pseudomonadati</taxon>
        <taxon>Balneolota</taxon>
        <taxon>Balneolia</taxon>
        <taxon>Balneolales</taxon>
        <taxon>Balneolaceae</taxon>
        <taxon>Fodinibius</taxon>
    </lineage>
</organism>
<gene>
    <name evidence="1" type="ORF">CK503_11235</name>
</gene>
<dbReference type="AlphaFoldDB" id="A0A2A2GA37"/>
<name>A0A2A2GA37_9BACT</name>
<accession>A0A2A2GA37</accession>
<sequence>MSKNAKSIKSNINILGGYKDFDAIPMMIGNSELQLDERTQASKKRYIKAIEETFLNYESPESGLLFKQAMASENLSINAKLRIMTLQFYAVDRLFQILFDDCFLNILSSGRVTITKHDVIAFLDEKINNFEIAVDWSRETIDTVSRKFLTILKKLDYLEGKRKKRFKGVYNGADFLVFYHYWLEAFDDTSDVFASKFFSLLMVSEEKYLFLMKQDEIRNNLDWHYSGDRFTVEPKLLIKEYVNEL</sequence>
<evidence type="ECO:0008006" key="3">
    <source>
        <dbReference type="Google" id="ProtNLM"/>
    </source>
</evidence>
<comment type="caution">
    <text evidence="1">The sequence shown here is derived from an EMBL/GenBank/DDBJ whole genome shotgun (WGS) entry which is preliminary data.</text>
</comment>
<dbReference type="EMBL" id="NSKE01000007">
    <property type="protein sequence ID" value="PAU93717.1"/>
    <property type="molecule type" value="Genomic_DNA"/>
</dbReference>
<evidence type="ECO:0000313" key="1">
    <source>
        <dbReference type="EMBL" id="PAU93717.1"/>
    </source>
</evidence>
<dbReference type="InterPro" id="IPR023137">
    <property type="entry name" value="BrxA_sf"/>
</dbReference>
<keyword evidence="2" id="KW-1185">Reference proteome</keyword>
<evidence type="ECO:0000313" key="2">
    <source>
        <dbReference type="Proteomes" id="UP000218831"/>
    </source>
</evidence>
<dbReference type="Proteomes" id="UP000218831">
    <property type="component" value="Unassembled WGS sequence"/>
</dbReference>
<proteinExistence type="predicted"/>
<reference evidence="1 2" key="1">
    <citation type="submission" date="2017-08" db="EMBL/GenBank/DDBJ databases">
        <title>Aliifodinibius alkalisoli sp. nov., isolated from saline alkaline soil.</title>
        <authorList>
            <person name="Liu D."/>
            <person name="Zhang G."/>
        </authorList>
    </citation>
    <scope>NUCLEOTIDE SEQUENCE [LARGE SCALE GENOMIC DNA]</scope>
    <source>
        <strain evidence="1 2">WN023</strain>
    </source>
</reference>
<dbReference type="OrthoDB" id="6396652at2"/>
<protein>
    <recommendedName>
        <fullName evidence="3">DUF1819 domain-containing protein</fullName>
    </recommendedName>
</protein>